<dbReference type="SMART" id="SM00418">
    <property type="entry name" value="HTH_ARSR"/>
    <property type="match status" value="1"/>
</dbReference>
<dbReference type="PRINTS" id="PR00778">
    <property type="entry name" value="HTHARSR"/>
</dbReference>
<protein>
    <submittedName>
        <fullName evidence="5">Transcriptional regulator</fullName>
    </submittedName>
</protein>
<dbReference type="GO" id="GO:0003700">
    <property type="term" value="F:DNA-binding transcription factor activity"/>
    <property type="evidence" value="ECO:0007669"/>
    <property type="project" value="InterPro"/>
</dbReference>
<reference evidence="5" key="2">
    <citation type="submission" date="2020-09" db="EMBL/GenBank/DDBJ databases">
        <authorList>
            <person name="Sun Q."/>
            <person name="Zhou Y."/>
        </authorList>
    </citation>
    <scope>NUCLEOTIDE SEQUENCE</scope>
    <source>
        <strain evidence="5">CGMCC 1.15095</strain>
    </source>
</reference>
<reference evidence="5" key="1">
    <citation type="journal article" date="2014" name="Int. J. Syst. Evol. Microbiol.">
        <title>Complete genome sequence of Corynebacterium casei LMG S-19264T (=DSM 44701T), isolated from a smear-ripened cheese.</title>
        <authorList>
            <consortium name="US DOE Joint Genome Institute (JGI-PGF)"/>
            <person name="Walter F."/>
            <person name="Albersmeier A."/>
            <person name="Kalinowski J."/>
            <person name="Ruckert C."/>
        </authorList>
    </citation>
    <scope>NUCLEOTIDE SEQUENCE</scope>
    <source>
        <strain evidence="5">CGMCC 1.15095</strain>
    </source>
</reference>
<dbReference type="InterPro" id="IPR036388">
    <property type="entry name" value="WH-like_DNA-bd_sf"/>
</dbReference>
<evidence type="ECO:0000256" key="3">
    <source>
        <dbReference type="ARBA" id="ARBA00023163"/>
    </source>
</evidence>
<name>A0A916TQW9_9SPHN</name>
<gene>
    <name evidence="5" type="ORF">GCM10011494_13080</name>
</gene>
<keyword evidence="3" id="KW-0804">Transcription</keyword>
<dbReference type="InterPro" id="IPR011991">
    <property type="entry name" value="ArsR-like_HTH"/>
</dbReference>
<dbReference type="InterPro" id="IPR001845">
    <property type="entry name" value="HTH_ArsR_DNA-bd_dom"/>
</dbReference>
<dbReference type="InterPro" id="IPR051011">
    <property type="entry name" value="Metal_resp_trans_reg"/>
</dbReference>
<keyword evidence="2" id="KW-0238">DNA-binding</keyword>
<dbReference type="SUPFAM" id="SSF46785">
    <property type="entry name" value="Winged helix' DNA-binding domain"/>
    <property type="match status" value="1"/>
</dbReference>
<evidence type="ECO:0000259" key="4">
    <source>
        <dbReference type="PROSITE" id="PS50987"/>
    </source>
</evidence>
<accession>A0A916TQW9</accession>
<dbReference type="NCBIfam" id="NF033788">
    <property type="entry name" value="HTH_metalloreg"/>
    <property type="match status" value="1"/>
</dbReference>
<feature type="domain" description="HTH arsR-type" evidence="4">
    <location>
        <begin position="1"/>
        <end position="95"/>
    </location>
</feature>
<evidence type="ECO:0000256" key="2">
    <source>
        <dbReference type="ARBA" id="ARBA00023125"/>
    </source>
</evidence>
<keyword evidence="1" id="KW-0805">Transcription regulation</keyword>
<evidence type="ECO:0000313" key="5">
    <source>
        <dbReference type="EMBL" id="GGB95995.1"/>
    </source>
</evidence>
<sequence>MEANRVIRALSALAQEHRLAAFRLLVQAGEDGIAAGSLADLLDVPPSSMSFHLAQLANAGLVTQRRESRSIIYSADYAAMNGLMGYLTENCCGGVPCTDTGAEAAACPSDPERKSA</sequence>
<dbReference type="Gene3D" id="1.10.10.10">
    <property type="entry name" value="Winged helix-like DNA-binding domain superfamily/Winged helix DNA-binding domain"/>
    <property type="match status" value="1"/>
</dbReference>
<dbReference type="RefSeq" id="WP_188769682.1">
    <property type="nucleotide sequence ID" value="NZ_BMHK01000006.1"/>
</dbReference>
<evidence type="ECO:0000256" key="1">
    <source>
        <dbReference type="ARBA" id="ARBA00023015"/>
    </source>
</evidence>
<dbReference type="PROSITE" id="PS50987">
    <property type="entry name" value="HTH_ARSR_2"/>
    <property type="match status" value="1"/>
</dbReference>
<dbReference type="PANTHER" id="PTHR43132:SF2">
    <property type="entry name" value="ARSENICAL RESISTANCE OPERON REPRESSOR ARSR-RELATED"/>
    <property type="match status" value="1"/>
</dbReference>
<dbReference type="AlphaFoldDB" id="A0A916TQW9"/>
<keyword evidence="6" id="KW-1185">Reference proteome</keyword>
<comment type="caution">
    <text evidence="5">The sequence shown here is derived from an EMBL/GenBank/DDBJ whole genome shotgun (WGS) entry which is preliminary data.</text>
</comment>
<proteinExistence type="predicted"/>
<dbReference type="InterPro" id="IPR036390">
    <property type="entry name" value="WH_DNA-bd_sf"/>
</dbReference>
<organism evidence="5 6">
    <name type="scientific">Novosphingobium endophyticum</name>
    <dbReference type="NCBI Taxonomy" id="1955250"/>
    <lineage>
        <taxon>Bacteria</taxon>
        <taxon>Pseudomonadati</taxon>
        <taxon>Pseudomonadota</taxon>
        <taxon>Alphaproteobacteria</taxon>
        <taxon>Sphingomonadales</taxon>
        <taxon>Sphingomonadaceae</taxon>
        <taxon>Novosphingobium</taxon>
    </lineage>
</organism>
<dbReference type="CDD" id="cd00090">
    <property type="entry name" value="HTH_ARSR"/>
    <property type="match status" value="1"/>
</dbReference>
<dbReference type="PANTHER" id="PTHR43132">
    <property type="entry name" value="ARSENICAL RESISTANCE OPERON REPRESSOR ARSR-RELATED"/>
    <property type="match status" value="1"/>
</dbReference>
<dbReference type="EMBL" id="BMHK01000006">
    <property type="protein sequence ID" value="GGB95995.1"/>
    <property type="molecule type" value="Genomic_DNA"/>
</dbReference>
<dbReference type="GO" id="GO:0003677">
    <property type="term" value="F:DNA binding"/>
    <property type="evidence" value="ECO:0007669"/>
    <property type="project" value="UniProtKB-KW"/>
</dbReference>
<evidence type="ECO:0000313" key="6">
    <source>
        <dbReference type="Proteomes" id="UP000608154"/>
    </source>
</evidence>
<dbReference type="Pfam" id="PF12840">
    <property type="entry name" value="HTH_20"/>
    <property type="match status" value="1"/>
</dbReference>
<dbReference type="Proteomes" id="UP000608154">
    <property type="component" value="Unassembled WGS sequence"/>
</dbReference>